<name>A0A1M6WHL3_9BACT</name>
<evidence type="ECO:0000313" key="1">
    <source>
        <dbReference type="EMBL" id="SHK93178.1"/>
    </source>
</evidence>
<accession>A0A1M6WHL3</accession>
<organism evidence="1 2">
    <name type="scientific">Chitinophaga jiangningensis</name>
    <dbReference type="NCBI Taxonomy" id="1419482"/>
    <lineage>
        <taxon>Bacteria</taxon>
        <taxon>Pseudomonadati</taxon>
        <taxon>Bacteroidota</taxon>
        <taxon>Chitinophagia</taxon>
        <taxon>Chitinophagales</taxon>
        <taxon>Chitinophagaceae</taxon>
        <taxon>Chitinophaga</taxon>
    </lineage>
</organism>
<dbReference type="RefSeq" id="WP_073077908.1">
    <property type="nucleotide sequence ID" value="NZ_FRBL01000001.1"/>
</dbReference>
<dbReference type="STRING" id="1419482.SAMN05444266_101628"/>
<gene>
    <name evidence="1" type="ORF">SAMN05444266_101628</name>
</gene>
<sequence>MPNTPRVDKVEYERRIRIVQEWLVDDWPYQDVISQIIKKWDLEERQAKRYIKCARERWSKAAQAEINEKLARRIESLQKLKRSMKAEYIGTPAGMHAQLAVEKEIIKLEGIAAPQKLEHSGKDGKPLMPTETVHRVIFEDYGGA</sequence>
<proteinExistence type="predicted"/>
<dbReference type="Proteomes" id="UP000184420">
    <property type="component" value="Unassembled WGS sequence"/>
</dbReference>
<protein>
    <submittedName>
        <fullName evidence="1">Uncharacterized protein</fullName>
    </submittedName>
</protein>
<reference evidence="1 2" key="1">
    <citation type="submission" date="2016-11" db="EMBL/GenBank/DDBJ databases">
        <authorList>
            <person name="Jaros S."/>
            <person name="Januszkiewicz K."/>
            <person name="Wedrychowicz H."/>
        </authorList>
    </citation>
    <scope>NUCLEOTIDE SEQUENCE [LARGE SCALE GENOMIC DNA]</scope>
    <source>
        <strain evidence="1 2">DSM 27406</strain>
    </source>
</reference>
<keyword evidence="2" id="KW-1185">Reference proteome</keyword>
<dbReference type="AlphaFoldDB" id="A0A1M6WHL3"/>
<dbReference type="EMBL" id="FRBL01000001">
    <property type="protein sequence ID" value="SHK93178.1"/>
    <property type="molecule type" value="Genomic_DNA"/>
</dbReference>
<evidence type="ECO:0000313" key="2">
    <source>
        <dbReference type="Proteomes" id="UP000184420"/>
    </source>
</evidence>
<dbReference type="OrthoDB" id="795990at2"/>